<evidence type="ECO:0000313" key="7">
    <source>
        <dbReference type="Proteomes" id="UP000263377"/>
    </source>
</evidence>
<reference evidence="6 7" key="1">
    <citation type="submission" date="2018-08" db="EMBL/GenBank/DDBJ databases">
        <title>Diversity &amp; Physiological Properties of Lignin-Decomposing Actinobacteria from Soil.</title>
        <authorList>
            <person name="Roh S.G."/>
            <person name="Kim S.B."/>
        </authorList>
    </citation>
    <scope>NUCLEOTIDE SEQUENCE [LARGE SCALE GENOMIC DNA]</scope>
    <source>
        <strain evidence="6 7">MMS17-GH009</strain>
    </source>
</reference>
<dbReference type="GO" id="GO:0046872">
    <property type="term" value="F:metal ion binding"/>
    <property type="evidence" value="ECO:0007669"/>
    <property type="project" value="InterPro"/>
</dbReference>
<dbReference type="InterPro" id="IPR052032">
    <property type="entry name" value="ATP-dep_AA_Ligase"/>
</dbReference>
<dbReference type="Gene3D" id="3.30.1490.20">
    <property type="entry name" value="ATP-grasp fold, A domain"/>
    <property type="match status" value="1"/>
</dbReference>
<evidence type="ECO:0000256" key="2">
    <source>
        <dbReference type="ARBA" id="ARBA00022741"/>
    </source>
</evidence>
<dbReference type="Gene3D" id="3.30.470.20">
    <property type="entry name" value="ATP-grasp fold, B domain"/>
    <property type="match status" value="1"/>
</dbReference>
<dbReference type="PANTHER" id="PTHR43585">
    <property type="entry name" value="FUMIPYRROLE BIOSYNTHESIS PROTEIN C"/>
    <property type="match status" value="1"/>
</dbReference>
<dbReference type="InterPro" id="IPR013815">
    <property type="entry name" value="ATP_grasp_subdomain_1"/>
</dbReference>
<protein>
    <recommendedName>
        <fullName evidence="5">ATP-grasp domain-containing protein</fullName>
    </recommendedName>
</protein>
<proteinExistence type="predicted"/>
<dbReference type="AlphaFoldDB" id="A0A372ZNU9"/>
<evidence type="ECO:0000256" key="1">
    <source>
        <dbReference type="ARBA" id="ARBA00022598"/>
    </source>
</evidence>
<dbReference type="InterPro" id="IPR011761">
    <property type="entry name" value="ATP-grasp"/>
</dbReference>
<evidence type="ECO:0000313" key="6">
    <source>
        <dbReference type="EMBL" id="RGD57401.1"/>
    </source>
</evidence>
<evidence type="ECO:0000256" key="4">
    <source>
        <dbReference type="PROSITE-ProRule" id="PRU00409"/>
    </source>
</evidence>
<dbReference type="Proteomes" id="UP000263377">
    <property type="component" value="Unassembled WGS sequence"/>
</dbReference>
<dbReference type="PANTHER" id="PTHR43585:SF2">
    <property type="entry name" value="ATP-GRASP ENZYME FSQD"/>
    <property type="match status" value="1"/>
</dbReference>
<dbReference type="EMBL" id="QVIG01000001">
    <property type="protein sequence ID" value="RGD57401.1"/>
    <property type="molecule type" value="Genomic_DNA"/>
</dbReference>
<gene>
    <name evidence="6" type="ORF">DR950_05980</name>
</gene>
<comment type="caution">
    <text evidence="6">The sequence shown here is derived from an EMBL/GenBank/DDBJ whole genome shotgun (WGS) entry which is preliminary data.</text>
</comment>
<dbReference type="GO" id="GO:0016874">
    <property type="term" value="F:ligase activity"/>
    <property type="evidence" value="ECO:0007669"/>
    <property type="project" value="UniProtKB-KW"/>
</dbReference>
<keyword evidence="1" id="KW-0436">Ligase</keyword>
<organism evidence="6 7">
    <name type="scientific">Kitasatospora xanthocidica</name>
    <dbReference type="NCBI Taxonomy" id="83382"/>
    <lineage>
        <taxon>Bacteria</taxon>
        <taxon>Bacillati</taxon>
        <taxon>Actinomycetota</taxon>
        <taxon>Actinomycetes</taxon>
        <taxon>Kitasatosporales</taxon>
        <taxon>Streptomycetaceae</taxon>
        <taxon>Kitasatospora</taxon>
    </lineage>
</organism>
<dbReference type="PROSITE" id="PS50975">
    <property type="entry name" value="ATP_GRASP"/>
    <property type="match status" value="1"/>
</dbReference>
<keyword evidence="7" id="KW-1185">Reference proteome</keyword>
<dbReference type="RefSeq" id="WP_117486188.1">
    <property type="nucleotide sequence ID" value="NZ_QVIG01000001.1"/>
</dbReference>
<evidence type="ECO:0000259" key="5">
    <source>
        <dbReference type="PROSITE" id="PS50975"/>
    </source>
</evidence>
<dbReference type="SUPFAM" id="SSF56059">
    <property type="entry name" value="Glutathione synthetase ATP-binding domain-like"/>
    <property type="match status" value="1"/>
</dbReference>
<name>A0A372ZNU9_9ACTN</name>
<feature type="domain" description="ATP-grasp" evidence="5">
    <location>
        <begin position="118"/>
        <end position="317"/>
    </location>
</feature>
<keyword evidence="2 4" id="KW-0547">Nucleotide-binding</keyword>
<sequence length="444" mass="48359">MSENRSSALIVGADPYLIRAALRNGIEPVVVHGPGLRDWGFIGIPDGVETVFAEDTSSVESVLLALHRAGLADRDFDCVHTGDEFALVTVAALGEVLGAPVAVDPDTAVRFRDKWLQKEALAAAGIEVTRSRLIEDVHHLDPASVEDFDKAVLKPVAGAGTRNTSVVEGRAGLIARRAELRRAGMPQRTFVLEEFVAGDEWIADGVVFDGELRFLSVSTYGEPCLSTVDFNRALQVEVFDPVADAFAYDLARSVVEPALRALGLRRGTFHMELFHQPDTGKLVFGECAARTGGLLQPELVEAKFGVDLALAGLRCAAGTDPRIEPSVRPDTIGSTYLNNRPGVLVGYPTPAEVRALPGVEYLRLELPYGFRMADALASTTEAVGQVVLSGRTREEFRDRRDSLTAWFDERLLVVPAHASYPELRRWQKENWPESASSFGTYSDD</sequence>
<evidence type="ECO:0000256" key="3">
    <source>
        <dbReference type="ARBA" id="ARBA00022840"/>
    </source>
</evidence>
<dbReference type="Gene3D" id="3.40.50.20">
    <property type="match status" value="1"/>
</dbReference>
<accession>A0A372ZNU9</accession>
<dbReference type="GO" id="GO:0005524">
    <property type="term" value="F:ATP binding"/>
    <property type="evidence" value="ECO:0007669"/>
    <property type="project" value="UniProtKB-UniRule"/>
</dbReference>
<keyword evidence="3 4" id="KW-0067">ATP-binding</keyword>